<keyword evidence="9" id="KW-0133">Cell shape</keyword>
<dbReference type="AlphaFoldDB" id="Q1V0A1"/>
<dbReference type="InterPro" id="IPR050515">
    <property type="entry name" value="Beta-lactam/transpept"/>
</dbReference>
<dbReference type="InterPro" id="IPR001460">
    <property type="entry name" value="PCN-bd_Tpept"/>
</dbReference>
<dbReference type="InterPro" id="IPR012338">
    <property type="entry name" value="Beta-lactam/transpept-like"/>
</dbReference>
<evidence type="ECO:0000256" key="14">
    <source>
        <dbReference type="SAM" id="Phobius"/>
    </source>
</evidence>
<dbReference type="SUPFAM" id="SSF56519">
    <property type="entry name" value="Penicillin binding protein dimerisation domain"/>
    <property type="match status" value="1"/>
</dbReference>
<protein>
    <submittedName>
        <fullName evidence="17">Penicillin binding protein transpeptide</fullName>
    </submittedName>
</protein>
<keyword evidence="13" id="KW-0961">Cell wall biogenesis/degradation</keyword>
<name>Q1V0A1_PELU1</name>
<evidence type="ECO:0000256" key="4">
    <source>
        <dbReference type="ARBA" id="ARBA00022519"/>
    </source>
</evidence>
<evidence type="ECO:0000256" key="9">
    <source>
        <dbReference type="ARBA" id="ARBA00022960"/>
    </source>
</evidence>
<dbReference type="RefSeq" id="WP_006997914.1">
    <property type="nucleotide sequence ID" value="NZ_CH724130.1"/>
</dbReference>
<dbReference type="InterPro" id="IPR017790">
    <property type="entry name" value="Penicillin-binding_protein_2"/>
</dbReference>
<evidence type="ECO:0000256" key="11">
    <source>
        <dbReference type="ARBA" id="ARBA00022989"/>
    </source>
</evidence>
<evidence type="ECO:0000256" key="3">
    <source>
        <dbReference type="ARBA" id="ARBA00022475"/>
    </source>
</evidence>
<accession>Q1V0A1</accession>
<dbReference type="InterPro" id="IPR036138">
    <property type="entry name" value="PBP_dimer_sf"/>
</dbReference>
<evidence type="ECO:0000313" key="18">
    <source>
        <dbReference type="Proteomes" id="UP000005306"/>
    </source>
</evidence>
<feature type="domain" description="Penicillin-binding protein dimerisation" evidence="16">
    <location>
        <begin position="61"/>
        <end position="234"/>
    </location>
</feature>
<reference evidence="17 18" key="1">
    <citation type="submission" date="2006-04" db="EMBL/GenBank/DDBJ databases">
        <authorList>
            <person name="Giovannoni S.J."/>
            <person name="Cho J.-C."/>
            <person name="Ferriera S."/>
            <person name="Johnson J."/>
            <person name="Kravitz S."/>
            <person name="Halpern A."/>
            <person name="Remington K."/>
            <person name="Beeson K."/>
            <person name="Tran B."/>
            <person name="Rogers Y.-H."/>
            <person name="Friedman R."/>
            <person name="Venter J.C."/>
        </authorList>
    </citation>
    <scope>NUCLEOTIDE SEQUENCE [LARGE SCALE GENOMIC DNA]</scope>
    <source>
        <strain evidence="17 18">HTCC1002</strain>
    </source>
</reference>
<dbReference type="Gene3D" id="3.40.710.10">
    <property type="entry name" value="DD-peptidase/beta-lactamase superfamily"/>
    <property type="match status" value="1"/>
</dbReference>
<keyword evidence="12 14" id="KW-0472">Membrane</keyword>
<evidence type="ECO:0000259" key="16">
    <source>
        <dbReference type="Pfam" id="PF03717"/>
    </source>
</evidence>
<dbReference type="HOGENOM" id="CLU_009289_1_2_5"/>
<evidence type="ECO:0000256" key="1">
    <source>
        <dbReference type="ARBA" id="ARBA00004167"/>
    </source>
</evidence>
<feature type="transmembrane region" description="Helical" evidence="14">
    <location>
        <begin position="18"/>
        <end position="37"/>
    </location>
</feature>
<keyword evidence="7 14" id="KW-0812">Transmembrane</keyword>
<dbReference type="GO" id="GO:0008360">
    <property type="term" value="P:regulation of cell shape"/>
    <property type="evidence" value="ECO:0007669"/>
    <property type="project" value="UniProtKB-KW"/>
</dbReference>
<dbReference type="PANTHER" id="PTHR30627">
    <property type="entry name" value="PEPTIDOGLYCAN D,D-TRANSPEPTIDASE"/>
    <property type="match status" value="1"/>
</dbReference>
<dbReference type="GO" id="GO:0009002">
    <property type="term" value="F:serine-type D-Ala-D-Ala carboxypeptidase activity"/>
    <property type="evidence" value="ECO:0007669"/>
    <property type="project" value="InterPro"/>
</dbReference>
<dbReference type="NCBIfam" id="TIGR03423">
    <property type="entry name" value="pbp2_mrdA"/>
    <property type="match status" value="1"/>
</dbReference>
<dbReference type="Gene3D" id="3.90.1310.10">
    <property type="entry name" value="Penicillin-binding protein 2a (Domain 2)"/>
    <property type="match status" value="1"/>
</dbReference>
<evidence type="ECO:0000256" key="7">
    <source>
        <dbReference type="ARBA" id="ARBA00022692"/>
    </source>
</evidence>
<dbReference type="GO" id="GO:0006508">
    <property type="term" value="P:proteolysis"/>
    <property type="evidence" value="ECO:0007669"/>
    <property type="project" value="UniProtKB-KW"/>
</dbReference>
<dbReference type="Pfam" id="PF03717">
    <property type="entry name" value="PBP_dimer"/>
    <property type="match status" value="1"/>
</dbReference>
<keyword evidence="4" id="KW-0997">Cell inner membrane</keyword>
<evidence type="ECO:0000256" key="10">
    <source>
        <dbReference type="ARBA" id="ARBA00022984"/>
    </source>
</evidence>
<evidence type="ECO:0000256" key="12">
    <source>
        <dbReference type="ARBA" id="ARBA00023136"/>
    </source>
</evidence>
<evidence type="ECO:0000256" key="13">
    <source>
        <dbReference type="ARBA" id="ARBA00023316"/>
    </source>
</evidence>
<feature type="domain" description="Penicillin-binding protein transpeptidase" evidence="15">
    <location>
        <begin position="266"/>
        <end position="634"/>
    </location>
</feature>
<dbReference type="InterPro" id="IPR005311">
    <property type="entry name" value="PBP_dimer"/>
</dbReference>
<proteinExistence type="predicted"/>
<evidence type="ECO:0000256" key="2">
    <source>
        <dbReference type="ARBA" id="ARBA00004236"/>
    </source>
</evidence>
<keyword evidence="8" id="KW-0378">Hydrolase</keyword>
<dbReference type="SUPFAM" id="SSF56601">
    <property type="entry name" value="beta-lactamase/transpeptidase-like"/>
    <property type="match status" value="1"/>
</dbReference>
<dbReference type="EMBL" id="AAPV01000001">
    <property type="protein sequence ID" value="EAS85327.1"/>
    <property type="molecule type" value="Genomic_DNA"/>
</dbReference>
<keyword evidence="11 14" id="KW-1133">Transmembrane helix</keyword>
<gene>
    <name evidence="17" type="ORF">PU1002_06381</name>
</gene>
<keyword evidence="10" id="KW-0573">Peptidoglycan synthesis</keyword>
<dbReference type="GO" id="GO:0009252">
    <property type="term" value="P:peptidoglycan biosynthetic process"/>
    <property type="evidence" value="ECO:0007669"/>
    <property type="project" value="UniProtKB-KW"/>
</dbReference>
<evidence type="ECO:0000259" key="15">
    <source>
        <dbReference type="Pfam" id="PF00905"/>
    </source>
</evidence>
<evidence type="ECO:0000313" key="17">
    <source>
        <dbReference type="EMBL" id="EAS85327.1"/>
    </source>
</evidence>
<dbReference type="Pfam" id="PF00905">
    <property type="entry name" value="Transpeptidase"/>
    <property type="match status" value="1"/>
</dbReference>
<dbReference type="GO" id="GO:0008658">
    <property type="term" value="F:penicillin binding"/>
    <property type="evidence" value="ECO:0007669"/>
    <property type="project" value="InterPro"/>
</dbReference>
<comment type="caution">
    <text evidence="17">The sequence shown here is derived from an EMBL/GenBank/DDBJ whole genome shotgun (WGS) entry which is preliminary data.</text>
</comment>
<dbReference type="Proteomes" id="UP000005306">
    <property type="component" value="Unassembled WGS sequence"/>
</dbReference>
<dbReference type="GO" id="GO:0071555">
    <property type="term" value="P:cell wall organization"/>
    <property type="evidence" value="ECO:0007669"/>
    <property type="project" value="UniProtKB-KW"/>
</dbReference>
<evidence type="ECO:0000256" key="8">
    <source>
        <dbReference type="ARBA" id="ARBA00022801"/>
    </source>
</evidence>
<organism evidence="17 18">
    <name type="scientific">Pelagibacter ubique (strain HTCC1002)</name>
    <dbReference type="NCBI Taxonomy" id="314261"/>
    <lineage>
        <taxon>Bacteria</taxon>
        <taxon>Pseudomonadati</taxon>
        <taxon>Pseudomonadota</taxon>
        <taxon>Alphaproteobacteria</taxon>
        <taxon>Candidatus Pelagibacterales</taxon>
        <taxon>Candidatus Pelagibacteraceae</taxon>
        <taxon>Candidatus Pelagibacter</taxon>
    </lineage>
</organism>
<keyword evidence="6" id="KW-0645">Protease</keyword>
<evidence type="ECO:0000256" key="5">
    <source>
        <dbReference type="ARBA" id="ARBA00022645"/>
    </source>
</evidence>
<dbReference type="GO" id="GO:0005886">
    <property type="term" value="C:plasma membrane"/>
    <property type="evidence" value="ECO:0007669"/>
    <property type="project" value="UniProtKB-SubCell"/>
</dbReference>
<sequence>MLGEDFGVKKVQTINRRMFIIGAAKIIVFTGIIARLFSLQITENKKYLTLSDKNRLREWKLPPIRGEFLDYFENVIAGNLKVYQLHVTPEEVEDFKYLMVRLKEILNISNNDFKKIIDQKNKQKPWETIIISKNLTWEQFTKVNYYLHDLVGAKPVLSVSRNYPFSESYTHVLGYVSEASEKDILNNEIIRSTHVPGLKVGKNGLEKTFEDELIGTNGIQRYEVNAYGKRISQLDHTDGLNGKTIKLTVDTEIQKFCNELLKGVAGSISVMDIYTGDIIAMQSSPSFDPNLFLFGINQDDWQLIRNNPLKPLVNKTLSGLYSPGSTFKPMVALSALENKIIDENFKVNCTGKIEMYGQTYHCWKKRGHGIVDLKSAMKQSCDTYFYEIARKLGVDRLKETSIKFGLGEKVLNETFSIEKKGLIPDTKWKKNNLGKGWVIGETLITGIGQGYTQTTPLQLCQMTAQLANGGFKIYPKIIVDEDSKTADEIRFIMNENRKQLNKKDSGLKDTKEELLGFLDKKEHETLFKSSKNINLVREAMFASTNEVRGTSYNSRIEDPKYQFAGKTGTSQVKRITEAARELDLSTSEIPYNERDHALYIAFGPYKNPRYALSIVIEHGGSGSSTAAPIAKKLFKLIVDRHELREKQTKQNDLKI</sequence>
<dbReference type="PANTHER" id="PTHR30627:SF2">
    <property type="entry name" value="PEPTIDOGLYCAN D,D-TRANSPEPTIDASE MRDA"/>
    <property type="match status" value="1"/>
</dbReference>
<dbReference type="GO" id="GO:0071972">
    <property type="term" value="F:peptidoglycan L,D-transpeptidase activity"/>
    <property type="evidence" value="ECO:0007669"/>
    <property type="project" value="TreeGrafter"/>
</dbReference>
<comment type="subcellular location">
    <subcellularLocation>
        <location evidence="2">Cell membrane</location>
    </subcellularLocation>
    <subcellularLocation>
        <location evidence="1">Membrane</location>
        <topology evidence="1">Single-pass membrane protein</topology>
    </subcellularLocation>
</comment>
<keyword evidence="5" id="KW-0121">Carboxypeptidase</keyword>
<evidence type="ECO:0000256" key="6">
    <source>
        <dbReference type="ARBA" id="ARBA00022670"/>
    </source>
</evidence>
<keyword evidence="3" id="KW-1003">Cell membrane</keyword>